<evidence type="ECO:0000256" key="21">
    <source>
        <dbReference type="ARBA" id="ARBA00049161"/>
    </source>
</evidence>
<dbReference type="NCBIfam" id="TIGR01499">
    <property type="entry name" value="folC"/>
    <property type="match status" value="1"/>
</dbReference>
<dbReference type="PANTHER" id="PTHR11136:SF0">
    <property type="entry name" value="DIHYDROFOLATE SYNTHETASE-RELATED"/>
    <property type="match status" value="1"/>
</dbReference>
<evidence type="ECO:0000256" key="2">
    <source>
        <dbReference type="ARBA" id="ARBA00002714"/>
    </source>
</evidence>
<dbReference type="GO" id="GO:0004326">
    <property type="term" value="F:tetrahydrofolylpolyglutamate synthase activity"/>
    <property type="evidence" value="ECO:0007669"/>
    <property type="project" value="UniProtKB-EC"/>
</dbReference>
<keyword evidence="9" id="KW-0436">Ligase</keyword>
<evidence type="ECO:0000256" key="20">
    <source>
        <dbReference type="ARBA" id="ARBA00049035"/>
    </source>
</evidence>
<dbReference type="PANTHER" id="PTHR11136">
    <property type="entry name" value="FOLYLPOLYGLUTAMATE SYNTHASE-RELATED"/>
    <property type="match status" value="1"/>
</dbReference>
<dbReference type="GO" id="GO:0046656">
    <property type="term" value="P:folic acid biosynthetic process"/>
    <property type="evidence" value="ECO:0007669"/>
    <property type="project" value="UniProtKB-KW"/>
</dbReference>
<dbReference type="PIRSF" id="PIRSF001563">
    <property type="entry name" value="Folylpolyglu_synth"/>
    <property type="match status" value="1"/>
</dbReference>
<dbReference type="InterPro" id="IPR001645">
    <property type="entry name" value="Folylpolyglutamate_synth"/>
</dbReference>
<dbReference type="Gene3D" id="3.90.190.20">
    <property type="entry name" value="Mur ligase, C-terminal domain"/>
    <property type="match status" value="1"/>
</dbReference>
<keyword evidence="12" id="KW-0067">ATP-binding</keyword>
<evidence type="ECO:0000313" key="25">
    <source>
        <dbReference type="Proteomes" id="UP000430202"/>
    </source>
</evidence>
<keyword evidence="13" id="KW-0460">Magnesium</keyword>
<evidence type="ECO:0000256" key="18">
    <source>
        <dbReference type="ARBA" id="ARBA00047493"/>
    </source>
</evidence>
<evidence type="ECO:0000256" key="12">
    <source>
        <dbReference type="ARBA" id="ARBA00022840"/>
    </source>
</evidence>
<evidence type="ECO:0000256" key="11">
    <source>
        <dbReference type="ARBA" id="ARBA00022741"/>
    </source>
</evidence>
<comment type="cofactor">
    <cofactor evidence="1">
        <name>Mg(2+)</name>
        <dbReference type="ChEBI" id="CHEBI:18420"/>
    </cofactor>
</comment>
<evidence type="ECO:0000256" key="5">
    <source>
        <dbReference type="ARBA" id="ARBA00008276"/>
    </source>
</evidence>
<dbReference type="GO" id="GO:0005737">
    <property type="term" value="C:cytoplasm"/>
    <property type="evidence" value="ECO:0007669"/>
    <property type="project" value="TreeGrafter"/>
</dbReference>
<evidence type="ECO:0000256" key="16">
    <source>
        <dbReference type="ARBA" id="ARBA00030592"/>
    </source>
</evidence>
<dbReference type="InterPro" id="IPR018109">
    <property type="entry name" value="Folylpolyglutamate_synth_CS"/>
</dbReference>
<comment type="pathway">
    <text evidence="3">Cofactor biosynthesis; tetrahydrofolate biosynthesis; 7,8-dihydrofolate from 2-amino-4-hydroxy-6-hydroxymethyl-7,8-dihydropteridine diphosphate and 4-aminobenzoate: step 2/2.</text>
</comment>
<dbReference type="SUPFAM" id="SSF53244">
    <property type="entry name" value="MurD-like peptide ligases, peptide-binding domain"/>
    <property type="match status" value="1"/>
</dbReference>
<gene>
    <name evidence="24" type="ORF">MARI151_10758</name>
</gene>
<comment type="catalytic activity">
    <reaction evidence="19">
        <text>10-formyltetrahydrofolyl-(gamma-L-Glu)(n) + L-glutamate + ATP = 10-formyltetrahydrofolyl-(gamma-L-Glu)(n+1) + ADP + phosphate + H(+)</text>
        <dbReference type="Rhea" id="RHEA:51904"/>
        <dbReference type="Rhea" id="RHEA-COMP:13088"/>
        <dbReference type="Rhea" id="RHEA-COMP:14300"/>
        <dbReference type="ChEBI" id="CHEBI:15378"/>
        <dbReference type="ChEBI" id="CHEBI:29985"/>
        <dbReference type="ChEBI" id="CHEBI:30616"/>
        <dbReference type="ChEBI" id="CHEBI:43474"/>
        <dbReference type="ChEBI" id="CHEBI:134413"/>
        <dbReference type="ChEBI" id="CHEBI:456216"/>
        <dbReference type="EC" id="6.3.2.17"/>
    </reaction>
</comment>
<evidence type="ECO:0000256" key="14">
    <source>
        <dbReference type="ARBA" id="ARBA00022909"/>
    </source>
</evidence>
<name>A0A653NPX2_9FLAO</name>
<comment type="catalytic activity">
    <reaction evidence="18">
        <text>(6S)-5,6,7,8-tetrahydrofolyl-(gamma-L-Glu)(n) + L-glutamate + ATP = (6S)-5,6,7,8-tetrahydrofolyl-(gamma-L-Glu)(n+1) + ADP + phosphate + H(+)</text>
        <dbReference type="Rhea" id="RHEA:10580"/>
        <dbReference type="Rhea" id="RHEA-COMP:14738"/>
        <dbReference type="Rhea" id="RHEA-COMP:14740"/>
        <dbReference type="ChEBI" id="CHEBI:15378"/>
        <dbReference type="ChEBI" id="CHEBI:29985"/>
        <dbReference type="ChEBI" id="CHEBI:30616"/>
        <dbReference type="ChEBI" id="CHEBI:43474"/>
        <dbReference type="ChEBI" id="CHEBI:141005"/>
        <dbReference type="ChEBI" id="CHEBI:456216"/>
        <dbReference type="EC" id="6.3.2.17"/>
    </reaction>
</comment>
<dbReference type="PROSITE" id="PS01011">
    <property type="entry name" value="FOLYLPOLYGLU_SYNT_1"/>
    <property type="match status" value="1"/>
</dbReference>
<dbReference type="InterPro" id="IPR004101">
    <property type="entry name" value="Mur_ligase_C"/>
</dbReference>
<proteinExistence type="inferred from homology"/>
<evidence type="ECO:0000256" key="4">
    <source>
        <dbReference type="ARBA" id="ARBA00005150"/>
    </source>
</evidence>
<comment type="catalytic activity">
    <reaction evidence="21">
        <text>7,8-dihydropteroate + L-glutamate + ATP = 7,8-dihydrofolate + ADP + phosphate + H(+)</text>
        <dbReference type="Rhea" id="RHEA:23584"/>
        <dbReference type="ChEBI" id="CHEBI:15378"/>
        <dbReference type="ChEBI" id="CHEBI:17839"/>
        <dbReference type="ChEBI" id="CHEBI:29985"/>
        <dbReference type="ChEBI" id="CHEBI:30616"/>
        <dbReference type="ChEBI" id="CHEBI:43474"/>
        <dbReference type="ChEBI" id="CHEBI:57451"/>
        <dbReference type="ChEBI" id="CHEBI:456216"/>
        <dbReference type="EC" id="6.3.2.12"/>
    </reaction>
</comment>
<evidence type="ECO:0000256" key="9">
    <source>
        <dbReference type="ARBA" id="ARBA00022598"/>
    </source>
</evidence>
<keyword evidence="25" id="KW-1185">Reference proteome</keyword>
<dbReference type="PROSITE" id="PS01012">
    <property type="entry name" value="FOLYLPOLYGLU_SYNT_2"/>
    <property type="match status" value="1"/>
</dbReference>
<keyword evidence="11" id="KW-0547">Nucleotide-binding</keyword>
<dbReference type="GO" id="GO:0008841">
    <property type="term" value="F:dihydrofolate synthase activity"/>
    <property type="evidence" value="ECO:0007669"/>
    <property type="project" value="UniProtKB-EC"/>
</dbReference>
<comment type="function">
    <text evidence="2">Functions in two distinct reactions of the de novo folate biosynthetic pathway. Catalyzes the addition of a glutamate residue to dihydropteroate (7,8-dihydropteroate or H2Pte) to form dihydrofolate (7,8-dihydrofolate monoglutamate or H2Pte-Glu). Also catalyzes successive additions of L-glutamate to tetrahydrofolate or 10-formyltetrahydrofolate or 5,10-methylenetetrahydrofolate, leading to folylpolyglutamate derivatives.</text>
</comment>
<dbReference type="RefSeq" id="WP_159301967.1">
    <property type="nucleotide sequence ID" value="NZ_LR733271.1"/>
</dbReference>
<dbReference type="EMBL" id="CABWLR010000001">
    <property type="protein sequence ID" value="VXB19173.1"/>
    <property type="molecule type" value="Genomic_DNA"/>
</dbReference>
<dbReference type="GO" id="GO:0005524">
    <property type="term" value="F:ATP binding"/>
    <property type="evidence" value="ECO:0007669"/>
    <property type="project" value="UniProtKB-KW"/>
</dbReference>
<dbReference type="Gene3D" id="3.40.1190.10">
    <property type="entry name" value="Mur-like, catalytic domain"/>
    <property type="match status" value="1"/>
</dbReference>
<dbReference type="Proteomes" id="UP000430202">
    <property type="component" value="Unassembled WGS sequence"/>
</dbReference>
<evidence type="ECO:0000256" key="13">
    <source>
        <dbReference type="ARBA" id="ARBA00022842"/>
    </source>
</evidence>
<dbReference type="Pfam" id="PF08245">
    <property type="entry name" value="Mur_ligase_M"/>
    <property type="match status" value="1"/>
</dbReference>
<keyword evidence="10" id="KW-0479">Metal-binding</keyword>
<protein>
    <recommendedName>
        <fullName evidence="8">Dihydrofolate synthase/folylpolyglutamate synthase</fullName>
        <ecNumber evidence="6">6.3.2.12</ecNumber>
        <ecNumber evidence="7">6.3.2.17</ecNumber>
    </recommendedName>
    <alternativeName>
        <fullName evidence="17">Folylpoly-gamma-glutamate synthetase-dihydrofolate synthetase</fullName>
    </alternativeName>
    <alternativeName>
        <fullName evidence="15">Folylpolyglutamate synthetase</fullName>
    </alternativeName>
    <alternativeName>
        <fullName evidence="16">Tetrahydrofolylpolyglutamate synthase</fullName>
    </alternativeName>
</protein>
<evidence type="ECO:0000256" key="3">
    <source>
        <dbReference type="ARBA" id="ARBA00004799"/>
    </source>
</evidence>
<evidence type="ECO:0000256" key="15">
    <source>
        <dbReference type="ARBA" id="ARBA00030048"/>
    </source>
</evidence>
<dbReference type="SUPFAM" id="SSF53623">
    <property type="entry name" value="MurD-like peptide ligases, catalytic domain"/>
    <property type="match status" value="1"/>
</dbReference>
<evidence type="ECO:0000256" key="19">
    <source>
        <dbReference type="ARBA" id="ARBA00047808"/>
    </source>
</evidence>
<organism evidence="24 25">
    <name type="scientific">Maribacter litoralis</name>
    <dbReference type="NCBI Taxonomy" id="2059726"/>
    <lineage>
        <taxon>Bacteria</taxon>
        <taxon>Pseudomonadati</taxon>
        <taxon>Bacteroidota</taxon>
        <taxon>Flavobacteriia</taxon>
        <taxon>Flavobacteriales</taxon>
        <taxon>Flavobacteriaceae</taxon>
        <taxon>Maribacter</taxon>
    </lineage>
</organism>
<evidence type="ECO:0000259" key="22">
    <source>
        <dbReference type="Pfam" id="PF02875"/>
    </source>
</evidence>
<dbReference type="EC" id="6.3.2.17" evidence="7"/>
<comment type="catalytic activity">
    <reaction evidence="20">
        <text>(6R)-5,10-methylenetetrahydrofolyl-(gamma-L-Glu)(n) + L-glutamate + ATP = (6R)-5,10-methylenetetrahydrofolyl-(gamma-L-Glu)(n+1) + ADP + phosphate + H(+)</text>
        <dbReference type="Rhea" id="RHEA:51912"/>
        <dbReference type="Rhea" id="RHEA-COMP:13257"/>
        <dbReference type="Rhea" id="RHEA-COMP:13258"/>
        <dbReference type="ChEBI" id="CHEBI:15378"/>
        <dbReference type="ChEBI" id="CHEBI:29985"/>
        <dbReference type="ChEBI" id="CHEBI:30616"/>
        <dbReference type="ChEBI" id="CHEBI:43474"/>
        <dbReference type="ChEBI" id="CHEBI:136572"/>
        <dbReference type="ChEBI" id="CHEBI:456216"/>
        <dbReference type="EC" id="6.3.2.17"/>
    </reaction>
</comment>
<dbReference type="AlphaFoldDB" id="A0A653NPX2"/>
<evidence type="ECO:0000256" key="7">
    <source>
        <dbReference type="ARBA" id="ARBA00013025"/>
    </source>
</evidence>
<feature type="domain" description="Mur ligase central" evidence="23">
    <location>
        <begin position="51"/>
        <end position="227"/>
    </location>
</feature>
<evidence type="ECO:0000256" key="1">
    <source>
        <dbReference type="ARBA" id="ARBA00001946"/>
    </source>
</evidence>
<comment type="pathway">
    <text evidence="4">Cofactor biosynthesis; tetrahydrofolylpolyglutamate biosynthesis.</text>
</comment>
<keyword evidence="14" id="KW-0289">Folate biosynthesis</keyword>
<dbReference type="InterPro" id="IPR013221">
    <property type="entry name" value="Mur_ligase_cen"/>
</dbReference>
<sequence length="403" mass="45440">MTYKETLDWMFAQLPMYQNKGKIAFNSKLDGIISFANHLGNPHQNFKSIHVAGTNGKGSSSHLLASVLQEAGYKVGLYTSPHLKDFRERIRINGKKISKNWVVAFVENNRSFFEMHQLSFFEMTVGMAFSYFDKEKVDIAVIEVGLGGRLDSTNIITPEVSLITNIGLDHTDILGDTIPKIAWEKAGIIKPNTPVVISEFSEETAPVFNDVAAELNSEIIFADKKSYKTYQIGLLGSYQKRNIKGVLGVLNLLKDFKIEEQHKIDGFKRVVENTGLMGRWQKIGEQPLIICDTAHNKDGLSYVLEQVKAQDFEKLHIVLGVVKDKDISEILPLFPKNATYYFCKPKIFRGMDENVLAKLFYDFNYKGNVYQSVNKAFNAAKKQAKKNDLIYVGGSNFVVAEIL</sequence>
<evidence type="ECO:0000256" key="6">
    <source>
        <dbReference type="ARBA" id="ARBA00013023"/>
    </source>
</evidence>
<evidence type="ECO:0000256" key="8">
    <source>
        <dbReference type="ARBA" id="ARBA00019357"/>
    </source>
</evidence>
<dbReference type="Pfam" id="PF02875">
    <property type="entry name" value="Mur_ligase_C"/>
    <property type="match status" value="1"/>
</dbReference>
<feature type="domain" description="Mur ligase C-terminal" evidence="22">
    <location>
        <begin position="278"/>
        <end position="395"/>
    </location>
</feature>
<evidence type="ECO:0000256" key="10">
    <source>
        <dbReference type="ARBA" id="ARBA00022723"/>
    </source>
</evidence>
<comment type="similarity">
    <text evidence="5">Belongs to the folylpolyglutamate synthase family.</text>
</comment>
<accession>A0A653NPX2</accession>
<dbReference type="InterPro" id="IPR036565">
    <property type="entry name" value="Mur-like_cat_sf"/>
</dbReference>
<dbReference type="InterPro" id="IPR036615">
    <property type="entry name" value="Mur_ligase_C_dom_sf"/>
</dbReference>
<evidence type="ECO:0000313" key="24">
    <source>
        <dbReference type="EMBL" id="VXB19173.1"/>
    </source>
</evidence>
<evidence type="ECO:0000259" key="23">
    <source>
        <dbReference type="Pfam" id="PF08245"/>
    </source>
</evidence>
<dbReference type="GO" id="GO:0046872">
    <property type="term" value="F:metal ion binding"/>
    <property type="evidence" value="ECO:0007669"/>
    <property type="project" value="UniProtKB-KW"/>
</dbReference>
<reference evidence="24 25" key="1">
    <citation type="submission" date="2019-10" db="EMBL/GenBank/DDBJ databases">
        <authorList>
            <person name="Karimi E."/>
        </authorList>
    </citation>
    <scope>NUCLEOTIDE SEQUENCE [LARGE SCALE GENOMIC DNA]</scope>
    <source>
        <strain evidence="24">Maribacter sp. 151</strain>
    </source>
</reference>
<dbReference type="EC" id="6.3.2.12" evidence="6"/>
<evidence type="ECO:0000256" key="17">
    <source>
        <dbReference type="ARBA" id="ARBA00032510"/>
    </source>
</evidence>
<dbReference type="FunFam" id="3.40.1190.10:FF:000011">
    <property type="entry name" value="Folylpolyglutamate synthase/dihydrofolate synthase"/>
    <property type="match status" value="1"/>
</dbReference>